<keyword evidence="4" id="KW-0812">Transmembrane</keyword>
<dbReference type="Gene3D" id="6.10.340.10">
    <property type="match status" value="1"/>
</dbReference>
<dbReference type="PANTHER" id="PTHR45138:SF9">
    <property type="entry name" value="DIGUANYLATE CYCLASE DGCM-RELATED"/>
    <property type="match status" value="1"/>
</dbReference>
<dbReference type="Pfam" id="PF00990">
    <property type="entry name" value="GGDEF"/>
    <property type="match status" value="1"/>
</dbReference>
<comment type="catalytic activity">
    <reaction evidence="2">
        <text>2 GTP = 3',3'-c-di-GMP + 2 diphosphate</text>
        <dbReference type="Rhea" id="RHEA:24898"/>
        <dbReference type="ChEBI" id="CHEBI:33019"/>
        <dbReference type="ChEBI" id="CHEBI:37565"/>
        <dbReference type="ChEBI" id="CHEBI:58805"/>
        <dbReference type="EC" id="2.7.7.65"/>
    </reaction>
</comment>
<dbReference type="InterPro" id="IPR050469">
    <property type="entry name" value="Diguanylate_Cyclase"/>
</dbReference>
<protein>
    <recommendedName>
        <fullName evidence="1">diguanylate cyclase</fullName>
        <ecNumber evidence="1">2.7.7.65</ecNumber>
    </recommendedName>
</protein>
<feature type="transmembrane region" description="Helical" evidence="4">
    <location>
        <begin position="37"/>
        <end position="59"/>
    </location>
</feature>
<evidence type="ECO:0000256" key="2">
    <source>
        <dbReference type="ARBA" id="ARBA00034247"/>
    </source>
</evidence>
<gene>
    <name evidence="7" type="ORF">DFQ15_1277</name>
</gene>
<dbReference type="SMART" id="SM00267">
    <property type="entry name" value="GGDEF"/>
    <property type="match status" value="1"/>
</dbReference>
<dbReference type="SMART" id="SM00304">
    <property type="entry name" value="HAMP"/>
    <property type="match status" value="1"/>
</dbReference>
<dbReference type="FunFam" id="3.30.70.270:FF:000001">
    <property type="entry name" value="Diguanylate cyclase domain protein"/>
    <property type="match status" value="1"/>
</dbReference>
<dbReference type="SUPFAM" id="SSF55073">
    <property type="entry name" value="Nucleotide cyclase"/>
    <property type="match status" value="1"/>
</dbReference>
<feature type="transmembrane region" description="Helical" evidence="4">
    <location>
        <begin position="183"/>
        <end position="205"/>
    </location>
</feature>
<dbReference type="InterPro" id="IPR003660">
    <property type="entry name" value="HAMP_dom"/>
</dbReference>
<organism evidence="7 8">
    <name type="scientific">Xylophilus ampelinus</name>
    <dbReference type="NCBI Taxonomy" id="54067"/>
    <lineage>
        <taxon>Bacteria</taxon>
        <taxon>Pseudomonadati</taxon>
        <taxon>Pseudomonadota</taxon>
        <taxon>Betaproteobacteria</taxon>
        <taxon>Burkholderiales</taxon>
        <taxon>Xylophilus</taxon>
    </lineage>
</organism>
<dbReference type="NCBIfam" id="TIGR00254">
    <property type="entry name" value="GGDEF"/>
    <property type="match status" value="1"/>
</dbReference>
<feature type="domain" description="GGDEF" evidence="6">
    <location>
        <begin position="331"/>
        <end position="468"/>
    </location>
</feature>
<dbReference type="RefSeq" id="WP_110466718.1">
    <property type="nucleotide sequence ID" value="NZ_JAMOFZ010000026.1"/>
</dbReference>
<feature type="region of interest" description="Disordered" evidence="3">
    <location>
        <begin position="1"/>
        <end position="26"/>
    </location>
</feature>
<dbReference type="PROSITE" id="PS50887">
    <property type="entry name" value="GGDEF"/>
    <property type="match status" value="1"/>
</dbReference>
<reference evidence="7 8" key="1">
    <citation type="submission" date="2018-06" db="EMBL/GenBank/DDBJ databases">
        <title>Genomic Encyclopedia of Type Strains, Phase III (KMG-III): the genomes of soil and plant-associated and newly described type strains.</title>
        <authorList>
            <person name="Whitman W."/>
        </authorList>
    </citation>
    <scope>NUCLEOTIDE SEQUENCE [LARGE SCALE GENOMIC DNA]</scope>
    <source>
        <strain evidence="7 8">CECT 7646</strain>
    </source>
</reference>
<evidence type="ECO:0000256" key="3">
    <source>
        <dbReference type="SAM" id="MobiDB-lite"/>
    </source>
</evidence>
<evidence type="ECO:0000259" key="6">
    <source>
        <dbReference type="PROSITE" id="PS50887"/>
    </source>
</evidence>
<dbReference type="Gene3D" id="3.30.70.270">
    <property type="match status" value="1"/>
</dbReference>
<evidence type="ECO:0000313" key="8">
    <source>
        <dbReference type="Proteomes" id="UP000247540"/>
    </source>
</evidence>
<keyword evidence="4" id="KW-0472">Membrane</keyword>
<dbReference type="OrthoDB" id="9813903at2"/>
<evidence type="ECO:0000256" key="4">
    <source>
        <dbReference type="SAM" id="Phobius"/>
    </source>
</evidence>
<dbReference type="Proteomes" id="UP000247540">
    <property type="component" value="Unassembled WGS sequence"/>
</dbReference>
<dbReference type="GO" id="GO:0043709">
    <property type="term" value="P:cell adhesion involved in single-species biofilm formation"/>
    <property type="evidence" value="ECO:0007669"/>
    <property type="project" value="TreeGrafter"/>
</dbReference>
<dbReference type="EMBL" id="QJTC01000027">
    <property type="protein sequence ID" value="PYE74249.1"/>
    <property type="molecule type" value="Genomic_DNA"/>
</dbReference>
<dbReference type="GO" id="GO:0007165">
    <property type="term" value="P:signal transduction"/>
    <property type="evidence" value="ECO:0007669"/>
    <property type="project" value="InterPro"/>
</dbReference>
<dbReference type="CDD" id="cd01949">
    <property type="entry name" value="GGDEF"/>
    <property type="match status" value="1"/>
</dbReference>
<dbReference type="PROSITE" id="PS50885">
    <property type="entry name" value="HAMP"/>
    <property type="match status" value="1"/>
</dbReference>
<sequence length="468" mass="51429">MNAAPPDSVPRGAPATAAPEPVRPTRRQRIGQALRSVAGRLTLVTLGFCIVFTTLAGAVRTWAAWNNGVAWMESDLKMLEDVFQPGLARSVWELDRDSVLSQISGLLGAKAVGMVELTVAADARGRQPETFGAVRPGWRLSTLAPARTVALVHEPFIGRKETVGTLTLYGEERALWSRLRVEVMGIVVTQLTQSLLVAGLVVLVFNRLVTRHVRRIAAHLKRLSPETLDRPLVLRRPSSRRDELTQLVDGVNHLQTNLSDFLQRQHRYETELAHHRDRLAELVQARTLELETANRTLERLSRTDALTALANRRHFDEAAAREFALSDRSGQPLCLLLADVDYFKRFNDTHGHANGDACLRAVAGALQRVAARATDLAARVGGEEFALLLPDTTLAQATRLAELLRDTVHALAITHAGAGPGAAPYVTLSIGVAQQEPTMPDVDMLFRHADRAMYQAKEQGRNRVVAAF</sequence>
<dbReference type="GO" id="GO:0005886">
    <property type="term" value="C:plasma membrane"/>
    <property type="evidence" value="ECO:0007669"/>
    <property type="project" value="TreeGrafter"/>
</dbReference>
<accession>A0A318SUY7</accession>
<dbReference type="PANTHER" id="PTHR45138">
    <property type="entry name" value="REGULATORY COMPONENTS OF SENSORY TRANSDUCTION SYSTEM"/>
    <property type="match status" value="1"/>
</dbReference>
<dbReference type="InterPro" id="IPR029787">
    <property type="entry name" value="Nucleotide_cyclase"/>
</dbReference>
<evidence type="ECO:0000256" key="1">
    <source>
        <dbReference type="ARBA" id="ARBA00012528"/>
    </source>
</evidence>
<dbReference type="GO" id="GO:0052621">
    <property type="term" value="F:diguanylate cyclase activity"/>
    <property type="evidence" value="ECO:0007669"/>
    <property type="project" value="UniProtKB-EC"/>
</dbReference>
<name>A0A318SUY7_9BURK</name>
<comment type="caution">
    <text evidence="7">The sequence shown here is derived from an EMBL/GenBank/DDBJ whole genome shotgun (WGS) entry which is preliminary data.</text>
</comment>
<keyword evidence="8" id="KW-1185">Reference proteome</keyword>
<keyword evidence="4" id="KW-1133">Transmembrane helix</keyword>
<evidence type="ECO:0000259" key="5">
    <source>
        <dbReference type="PROSITE" id="PS50885"/>
    </source>
</evidence>
<dbReference type="InterPro" id="IPR043128">
    <property type="entry name" value="Rev_trsase/Diguanyl_cyclase"/>
</dbReference>
<dbReference type="AlphaFoldDB" id="A0A318SUY7"/>
<proteinExistence type="predicted"/>
<dbReference type="EC" id="2.7.7.65" evidence="1"/>
<feature type="domain" description="HAMP" evidence="5">
    <location>
        <begin position="207"/>
        <end position="263"/>
    </location>
</feature>
<evidence type="ECO:0000313" key="7">
    <source>
        <dbReference type="EMBL" id="PYE74249.1"/>
    </source>
</evidence>
<dbReference type="InterPro" id="IPR000160">
    <property type="entry name" value="GGDEF_dom"/>
</dbReference>
<dbReference type="GO" id="GO:1902201">
    <property type="term" value="P:negative regulation of bacterial-type flagellum-dependent cell motility"/>
    <property type="evidence" value="ECO:0007669"/>
    <property type="project" value="TreeGrafter"/>
</dbReference>